<organism evidence="1 2">
    <name type="scientific">Cutibacterium acnes</name>
    <name type="common">Propionibacterium acnes</name>
    <dbReference type="NCBI Taxonomy" id="1747"/>
    <lineage>
        <taxon>Bacteria</taxon>
        <taxon>Bacillati</taxon>
        <taxon>Actinomycetota</taxon>
        <taxon>Actinomycetes</taxon>
        <taxon>Propionibacteriales</taxon>
        <taxon>Propionibacteriaceae</taxon>
        <taxon>Cutibacterium</taxon>
    </lineage>
</organism>
<evidence type="ECO:0000313" key="2">
    <source>
        <dbReference type="Proteomes" id="UP000223982"/>
    </source>
</evidence>
<name>A0AA44U5C4_CUTAC</name>
<accession>A0AA44U5C4</accession>
<gene>
    <name evidence="1" type="ORF">APS60_03530</name>
</gene>
<proteinExistence type="predicted"/>
<dbReference type="AlphaFoldDB" id="A0AA44U5C4"/>
<dbReference type="RefSeq" id="WP_023269200.1">
    <property type="nucleotide sequence ID" value="NZ_CABIZT010000001.1"/>
</dbReference>
<dbReference type="Proteomes" id="UP000223982">
    <property type="component" value="Unassembled WGS sequence"/>
</dbReference>
<dbReference type="EMBL" id="LKVB01000003">
    <property type="protein sequence ID" value="PHJ27865.1"/>
    <property type="molecule type" value="Genomic_DNA"/>
</dbReference>
<comment type="caution">
    <text evidence="1">The sequence shown here is derived from an EMBL/GenBank/DDBJ whole genome shotgun (WGS) entry which is preliminary data.</text>
</comment>
<protein>
    <submittedName>
        <fullName evidence="1">GntR family transcriptional regulator</fullName>
    </submittedName>
</protein>
<reference evidence="1 2" key="1">
    <citation type="submission" date="2017-02" db="EMBL/GenBank/DDBJ databases">
        <title>Prevalence of linear plasmids in Propionibacterium acnes isolates obtained from cancerous prostatic tissue.</title>
        <authorList>
            <person name="Davidsson S."/>
            <person name="Bruggemann H."/>
        </authorList>
    </citation>
    <scope>NUCLEOTIDE SEQUENCE [LARGE SCALE GENOMIC DNA]</scope>
    <source>
        <strain evidence="1 2">09-9</strain>
    </source>
</reference>
<sequence length="45" mass="4914">MAVRRPVTMMVCMTVARRLPIVSDIARQLDVSSVPSQSVRGRVSG</sequence>
<evidence type="ECO:0000313" key="1">
    <source>
        <dbReference type="EMBL" id="PHJ27865.1"/>
    </source>
</evidence>